<proteinExistence type="predicted"/>
<accession>A0A382NXT3</accession>
<organism evidence="1">
    <name type="scientific">marine metagenome</name>
    <dbReference type="NCBI Taxonomy" id="408172"/>
    <lineage>
        <taxon>unclassified sequences</taxon>
        <taxon>metagenomes</taxon>
        <taxon>ecological metagenomes</taxon>
    </lineage>
</organism>
<reference evidence="1" key="1">
    <citation type="submission" date="2018-05" db="EMBL/GenBank/DDBJ databases">
        <authorList>
            <person name="Lanie J.A."/>
            <person name="Ng W.-L."/>
            <person name="Kazmierczak K.M."/>
            <person name="Andrzejewski T.M."/>
            <person name="Davidsen T.M."/>
            <person name="Wayne K.J."/>
            <person name="Tettelin H."/>
            <person name="Glass J.I."/>
            <person name="Rusch D."/>
            <person name="Podicherti R."/>
            <person name="Tsui H.-C.T."/>
            <person name="Winkler M.E."/>
        </authorList>
    </citation>
    <scope>NUCLEOTIDE SEQUENCE</scope>
</reference>
<gene>
    <name evidence="1" type="ORF">METZ01_LOCUS318162</name>
</gene>
<evidence type="ECO:0000313" key="1">
    <source>
        <dbReference type="EMBL" id="SVC65308.1"/>
    </source>
</evidence>
<sequence>MPRNTKKFNGQGKQLSFQVEKSLRKY</sequence>
<dbReference type="EMBL" id="UINC01103147">
    <property type="protein sequence ID" value="SVC65308.1"/>
    <property type="molecule type" value="Genomic_DNA"/>
</dbReference>
<dbReference type="AlphaFoldDB" id="A0A382NXT3"/>
<feature type="non-terminal residue" evidence="1">
    <location>
        <position position="26"/>
    </location>
</feature>
<protein>
    <submittedName>
        <fullName evidence="1">Uncharacterized protein</fullName>
    </submittedName>
</protein>
<name>A0A382NXT3_9ZZZZ</name>